<dbReference type="InterPro" id="IPR044876">
    <property type="entry name" value="HRDC_dom_sf"/>
</dbReference>
<dbReference type="KEGG" id="bbel:109478309"/>
<dbReference type="GO" id="GO:0003677">
    <property type="term" value="F:DNA binding"/>
    <property type="evidence" value="ECO:0007669"/>
    <property type="project" value="UniProtKB-KW"/>
</dbReference>
<evidence type="ECO:0000259" key="14">
    <source>
        <dbReference type="PROSITE" id="PS51194"/>
    </source>
</evidence>
<dbReference type="InterPro" id="IPR029491">
    <property type="entry name" value="Helicase_HTH"/>
</dbReference>
<keyword evidence="8" id="KW-0413">Isomerase</keyword>
<dbReference type="InterPro" id="IPR036388">
    <property type="entry name" value="WH-like_DNA-bd_sf"/>
</dbReference>
<feature type="region of interest" description="Disordered" evidence="11">
    <location>
        <begin position="158"/>
        <end position="191"/>
    </location>
</feature>
<dbReference type="InterPro" id="IPR036390">
    <property type="entry name" value="WH_DNA-bd_sf"/>
</dbReference>
<keyword evidence="3" id="KW-0547">Nucleotide-binding</keyword>
<dbReference type="Pfam" id="PF09382">
    <property type="entry name" value="RQC"/>
    <property type="match status" value="1"/>
</dbReference>
<dbReference type="PANTHER" id="PTHR13710:SF120">
    <property type="entry name" value="BIFUNCTIONAL 3'-5' EXONUCLEASE_ATP-DEPENDENT HELICASE WRN"/>
    <property type="match status" value="1"/>
</dbReference>
<dbReference type="GO" id="GO:0006260">
    <property type="term" value="P:DNA replication"/>
    <property type="evidence" value="ECO:0007669"/>
    <property type="project" value="InterPro"/>
</dbReference>
<evidence type="ECO:0000259" key="12">
    <source>
        <dbReference type="PROSITE" id="PS50967"/>
    </source>
</evidence>
<feature type="compositionally biased region" description="Acidic residues" evidence="11">
    <location>
        <begin position="166"/>
        <end position="183"/>
    </location>
</feature>
<keyword evidence="7" id="KW-0238">DNA-binding</keyword>
<evidence type="ECO:0000256" key="2">
    <source>
        <dbReference type="ARBA" id="ARBA00005446"/>
    </source>
</evidence>
<evidence type="ECO:0000256" key="3">
    <source>
        <dbReference type="ARBA" id="ARBA00022741"/>
    </source>
</evidence>
<dbReference type="GO" id="GO:0000724">
    <property type="term" value="P:double-strand break repair via homologous recombination"/>
    <property type="evidence" value="ECO:0007669"/>
    <property type="project" value="TreeGrafter"/>
</dbReference>
<dbReference type="GO" id="GO:0043138">
    <property type="term" value="F:3'-5' DNA helicase activity"/>
    <property type="evidence" value="ECO:0007669"/>
    <property type="project" value="UniProtKB-EC"/>
</dbReference>
<dbReference type="InterPro" id="IPR004589">
    <property type="entry name" value="DNA_helicase_ATP-dep_RecQ"/>
</dbReference>
<dbReference type="InterPro" id="IPR002121">
    <property type="entry name" value="HRDC_dom"/>
</dbReference>
<gene>
    <name evidence="16" type="primary">LOC109478309</name>
</gene>
<feature type="domain" description="Helicase ATP-binding" evidence="13">
    <location>
        <begin position="215"/>
        <end position="385"/>
    </location>
</feature>
<dbReference type="SUPFAM" id="SSF46785">
    <property type="entry name" value="Winged helix' DNA-binding domain"/>
    <property type="match status" value="1"/>
</dbReference>
<dbReference type="Pfam" id="PF16124">
    <property type="entry name" value="RecQ_Zn_bind"/>
    <property type="match status" value="1"/>
</dbReference>
<dbReference type="Gene3D" id="1.10.10.10">
    <property type="entry name" value="Winged helix-like DNA-binding domain superfamily/Winged helix DNA-binding domain"/>
    <property type="match status" value="1"/>
</dbReference>
<feature type="compositionally biased region" description="Basic residues" evidence="11">
    <location>
        <begin position="1099"/>
        <end position="1110"/>
    </location>
</feature>
<dbReference type="SMART" id="SM00956">
    <property type="entry name" value="RQC"/>
    <property type="match status" value="1"/>
</dbReference>
<evidence type="ECO:0000256" key="10">
    <source>
        <dbReference type="ARBA" id="ARBA00034808"/>
    </source>
</evidence>
<dbReference type="GO" id="GO:0005694">
    <property type="term" value="C:chromosome"/>
    <property type="evidence" value="ECO:0007669"/>
    <property type="project" value="TreeGrafter"/>
</dbReference>
<dbReference type="GO" id="GO:0016787">
    <property type="term" value="F:hydrolase activity"/>
    <property type="evidence" value="ECO:0007669"/>
    <property type="project" value="UniProtKB-KW"/>
</dbReference>
<evidence type="ECO:0000313" key="16">
    <source>
        <dbReference type="RefSeq" id="XP_019635347.1"/>
    </source>
</evidence>
<evidence type="ECO:0000256" key="9">
    <source>
        <dbReference type="ARBA" id="ARBA00034617"/>
    </source>
</evidence>
<feature type="region of interest" description="Disordered" evidence="11">
    <location>
        <begin position="1063"/>
        <end position="1117"/>
    </location>
</feature>
<dbReference type="InterPro" id="IPR027417">
    <property type="entry name" value="P-loop_NTPase"/>
</dbReference>
<dbReference type="FunFam" id="3.40.50.300:FF:000941">
    <property type="entry name" value="Werner syndrome RecQ like helicase"/>
    <property type="match status" value="1"/>
</dbReference>
<dbReference type="AlphaFoldDB" id="A0A6P4ZWL3"/>
<dbReference type="GO" id="GO:0009378">
    <property type="term" value="F:four-way junction helicase activity"/>
    <property type="evidence" value="ECO:0007669"/>
    <property type="project" value="TreeGrafter"/>
</dbReference>
<feature type="domain" description="HRDC" evidence="12">
    <location>
        <begin position="821"/>
        <end position="901"/>
    </location>
</feature>
<feature type="domain" description="Helicase C-terminal" evidence="14">
    <location>
        <begin position="416"/>
        <end position="564"/>
    </location>
</feature>
<keyword evidence="15" id="KW-1185">Reference proteome</keyword>
<dbReference type="PANTHER" id="PTHR13710">
    <property type="entry name" value="DNA HELICASE RECQ FAMILY MEMBER"/>
    <property type="match status" value="1"/>
</dbReference>
<evidence type="ECO:0000256" key="5">
    <source>
        <dbReference type="ARBA" id="ARBA00022806"/>
    </source>
</evidence>
<evidence type="ECO:0000256" key="11">
    <source>
        <dbReference type="SAM" id="MobiDB-lite"/>
    </source>
</evidence>
<dbReference type="Gene3D" id="1.10.150.80">
    <property type="entry name" value="HRDC domain"/>
    <property type="match status" value="1"/>
</dbReference>
<dbReference type="SUPFAM" id="SSF47819">
    <property type="entry name" value="HRDC-like"/>
    <property type="match status" value="1"/>
</dbReference>
<dbReference type="GeneID" id="109478309"/>
<protein>
    <recommendedName>
        <fullName evidence="10">DNA 3'-5' helicase</fullName>
        <ecNumber evidence="10">5.6.2.4</ecNumber>
    </recommendedName>
</protein>
<dbReference type="SMART" id="SM00490">
    <property type="entry name" value="HELICc"/>
    <property type="match status" value="1"/>
</dbReference>
<dbReference type="GO" id="GO:0005737">
    <property type="term" value="C:cytoplasm"/>
    <property type="evidence" value="ECO:0007669"/>
    <property type="project" value="TreeGrafter"/>
</dbReference>
<dbReference type="SMART" id="SM00487">
    <property type="entry name" value="DEXDc"/>
    <property type="match status" value="1"/>
</dbReference>
<comment type="cofactor">
    <cofactor evidence="1">
        <name>Zn(2+)</name>
        <dbReference type="ChEBI" id="CHEBI:29105"/>
    </cofactor>
</comment>
<dbReference type="SUPFAM" id="SSF52540">
    <property type="entry name" value="P-loop containing nucleoside triphosphate hydrolases"/>
    <property type="match status" value="1"/>
</dbReference>
<dbReference type="GO" id="GO:0000723">
    <property type="term" value="P:telomere maintenance"/>
    <property type="evidence" value="ECO:0007669"/>
    <property type="project" value="TreeGrafter"/>
</dbReference>
<evidence type="ECO:0000256" key="1">
    <source>
        <dbReference type="ARBA" id="ARBA00001947"/>
    </source>
</evidence>
<reference evidence="16" key="1">
    <citation type="submission" date="2025-08" db="UniProtKB">
        <authorList>
            <consortium name="RefSeq"/>
        </authorList>
    </citation>
    <scope>IDENTIFICATION</scope>
    <source>
        <tissue evidence="16">Gonad</tissue>
    </source>
</reference>
<accession>A0A6P4ZWL3</accession>
<dbReference type="Pfam" id="PF00570">
    <property type="entry name" value="HRDC"/>
    <property type="match status" value="1"/>
</dbReference>
<dbReference type="InterPro" id="IPR032284">
    <property type="entry name" value="RecQ_Zn-bd"/>
</dbReference>
<name>A0A6P4ZWL3_BRABE</name>
<dbReference type="InterPro" id="IPR001650">
    <property type="entry name" value="Helicase_C-like"/>
</dbReference>
<evidence type="ECO:0000313" key="15">
    <source>
        <dbReference type="Proteomes" id="UP000515135"/>
    </source>
</evidence>
<dbReference type="InterPro" id="IPR018982">
    <property type="entry name" value="RQC_domain"/>
</dbReference>
<dbReference type="InterPro" id="IPR014001">
    <property type="entry name" value="Helicase_ATP-bd"/>
</dbReference>
<dbReference type="Gene3D" id="3.40.50.300">
    <property type="entry name" value="P-loop containing nucleotide triphosphate hydrolases"/>
    <property type="match status" value="2"/>
</dbReference>
<dbReference type="PROSITE" id="PS50967">
    <property type="entry name" value="HRDC"/>
    <property type="match status" value="1"/>
</dbReference>
<dbReference type="Proteomes" id="UP000515135">
    <property type="component" value="Unplaced"/>
</dbReference>
<keyword evidence="6" id="KW-0067">ATP-binding</keyword>
<dbReference type="InterPro" id="IPR011545">
    <property type="entry name" value="DEAD/DEAH_box_helicase_dom"/>
</dbReference>
<dbReference type="EC" id="5.6.2.4" evidence="10"/>
<evidence type="ECO:0000259" key="13">
    <source>
        <dbReference type="PROSITE" id="PS51192"/>
    </source>
</evidence>
<dbReference type="CDD" id="cd18794">
    <property type="entry name" value="SF2_C_RecQ"/>
    <property type="match status" value="1"/>
</dbReference>
<keyword evidence="5" id="KW-0347">Helicase</keyword>
<dbReference type="PROSITE" id="PS51192">
    <property type="entry name" value="HELICASE_ATP_BIND_1"/>
    <property type="match status" value="1"/>
</dbReference>
<dbReference type="NCBIfam" id="TIGR00614">
    <property type="entry name" value="recQ_fam"/>
    <property type="match status" value="1"/>
</dbReference>
<dbReference type="Pfam" id="PF00270">
    <property type="entry name" value="DEAD"/>
    <property type="match status" value="1"/>
</dbReference>
<dbReference type="GO" id="GO:0005524">
    <property type="term" value="F:ATP binding"/>
    <property type="evidence" value="ECO:0007669"/>
    <property type="project" value="UniProtKB-KW"/>
</dbReference>
<keyword evidence="4" id="KW-0378">Hydrolase</keyword>
<dbReference type="Pfam" id="PF14493">
    <property type="entry name" value="HTH_40"/>
    <property type="match status" value="1"/>
</dbReference>
<dbReference type="FunFam" id="3.40.50.300:FF:001456">
    <property type="entry name" value="ATP-dependent DNA helicase"/>
    <property type="match status" value="1"/>
</dbReference>
<organism evidence="15 16">
    <name type="scientific">Branchiostoma belcheri</name>
    <name type="common">Amphioxus</name>
    <dbReference type="NCBI Taxonomy" id="7741"/>
    <lineage>
        <taxon>Eukaryota</taxon>
        <taxon>Metazoa</taxon>
        <taxon>Chordata</taxon>
        <taxon>Cephalochordata</taxon>
        <taxon>Leptocardii</taxon>
        <taxon>Amphioxiformes</taxon>
        <taxon>Branchiostomatidae</taxon>
        <taxon>Branchiostoma</taxon>
    </lineage>
</organism>
<sequence>MDKLQHVQKQTIAIQKLLSSGATIPKGKDTTCERLLDEATTALAEVHRLLSEGGSTNGDVTGRGSKKIAAKSSVVNVESRPKHALHMTMDEDDLEDQDLFLERLQNEGDELMLTSAEKAEAEAITTSFTELDDDFGDDFGDDFDTQALEEIDAMCTDGGDGVINVDDGDETDVEEEEEEEENDPSIPPPDKDTIDALKKYFGHAHFRPMQWKIVRSILEERRDNCCIMATGYGKSLCYQFPSVYTGGTTVVISPLISLMEDQVLGLKVANIPACFLGSAQKDTADVMRSLMRGEYRVVYITPEYAAVGAGESVLKDLDRKIGITLIAIDEAHCVSQWGHDFRSSYRTLGRIRDMLPKVPIMAVTATATPEVKNDICQSLGLRDPQITMTSFDRQNLFLEVLSKTNTQHDLKSLMRETRRFYYEFDGPTIVYCPTRKETENVGQSLKAMGVKCEIYHAGLTNEKRKDVHHRFIRDELQCIVATVAFGMGIDKHDVRRIIHYGAPKDIESYYQEIGRAGRDGMNSSCHVFYTPKDFLTNRYFLNDIQNDRFRQHKAQMISKMEKYLATTKCRRRMILSHFDKNCKSSVSGTAQCCDNCAEKLRAANRAGLSTRVLTAAQMNQDSQVDYSKEAQLMLNAVKVTGESFGIGVPVMLLVGSTNQKLPDRCYKLKAYGSGRHRSEKWWKAFARVLKQEDMLTENKAGGRGGGFGNQKFSVMLTVLSTKGRNWLNKALMSDGKAVEFKIAPNKELLSFEKESRSLPYTSAKPYSTARAPSTPSSASTVSVRRILPTVQTSSWVASSVPGWVNISGTPPAQKTRSPQEEKLQGELYGKLMQVRNEIAHDMDAPPFYVASNKILADMAKIRPKSMASLLNMDGISDVCAQRVGPKMLPAIQVFCGQHSELNMDNFPSQNTQADLLTMATSKNCERLTETVQTSYSMFHHDNLGLDQIARERTLKTSTVFNHLATAISAGHPVNIEKAGVTAQMRDEITKAIRKPPINSDVSRLSAIKEVLPNHIDYGHIKMVIACLQLQFGMAEPEDVSTDVNLSNVPPSQFLSQYAASPRASSSFTSSSQSTQSPSQPADSQGTKRKLPSWLDSSKKGYKSTASKKSKSGGLFGR</sequence>
<evidence type="ECO:0000256" key="7">
    <source>
        <dbReference type="ARBA" id="ARBA00023125"/>
    </source>
</evidence>
<dbReference type="Pfam" id="PF00271">
    <property type="entry name" value="Helicase_C"/>
    <property type="match status" value="1"/>
</dbReference>
<evidence type="ECO:0000256" key="4">
    <source>
        <dbReference type="ARBA" id="ARBA00022801"/>
    </source>
</evidence>
<comment type="catalytic activity">
    <reaction evidence="9">
        <text>Couples ATP hydrolysis with the unwinding of duplex DNA by translocating in the 3'-5' direction.</text>
        <dbReference type="EC" id="5.6.2.4"/>
    </reaction>
</comment>
<feature type="compositionally biased region" description="Low complexity" evidence="11">
    <location>
        <begin position="1063"/>
        <end position="1084"/>
    </location>
</feature>
<dbReference type="OrthoDB" id="10261556at2759"/>
<dbReference type="GO" id="GO:0005654">
    <property type="term" value="C:nucleoplasm"/>
    <property type="evidence" value="ECO:0007669"/>
    <property type="project" value="TreeGrafter"/>
</dbReference>
<dbReference type="InterPro" id="IPR010997">
    <property type="entry name" value="HRDC-like_sf"/>
</dbReference>
<dbReference type="PROSITE" id="PS51194">
    <property type="entry name" value="HELICASE_CTER"/>
    <property type="match status" value="1"/>
</dbReference>
<evidence type="ECO:0000256" key="8">
    <source>
        <dbReference type="ARBA" id="ARBA00023235"/>
    </source>
</evidence>
<evidence type="ECO:0000256" key="6">
    <source>
        <dbReference type="ARBA" id="ARBA00022840"/>
    </source>
</evidence>
<proteinExistence type="inferred from homology"/>
<dbReference type="SMART" id="SM00341">
    <property type="entry name" value="HRDC"/>
    <property type="match status" value="1"/>
</dbReference>
<dbReference type="RefSeq" id="XP_019635347.1">
    <property type="nucleotide sequence ID" value="XM_019779788.1"/>
</dbReference>
<comment type="similarity">
    <text evidence="2">Belongs to the helicase family. RecQ subfamily.</text>
</comment>